<feature type="region of interest" description="Disordered" evidence="1">
    <location>
        <begin position="22"/>
        <end position="58"/>
    </location>
</feature>
<evidence type="ECO:0000313" key="3">
    <source>
        <dbReference type="Proteomes" id="UP000664859"/>
    </source>
</evidence>
<feature type="region of interest" description="Disordered" evidence="1">
    <location>
        <begin position="544"/>
        <end position="563"/>
    </location>
</feature>
<reference evidence="2" key="1">
    <citation type="submission" date="2021-02" db="EMBL/GenBank/DDBJ databases">
        <title>First Annotated Genome of the Yellow-green Alga Tribonema minus.</title>
        <authorList>
            <person name="Mahan K.M."/>
        </authorList>
    </citation>
    <scope>NUCLEOTIDE SEQUENCE</scope>
    <source>
        <strain evidence="2">UTEX B ZZ1240</strain>
    </source>
</reference>
<accession>A0A836CA59</accession>
<evidence type="ECO:0000313" key="2">
    <source>
        <dbReference type="EMBL" id="KAG5178254.1"/>
    </source>
</evidence>
<organism evidence="2 3">
    <name type="scientific">Tribonema minus</name>
    <dbReference type="NCBI Taxonomy" id="303371"/>
    <lineage>
        <taxon>Eukaryota</taxon>
        <taxon>Sar</taxon>
        <taxon>Stramenopiles</taxon>
        <taxon>Ochrophyta</taxon>
        <taxon>PX clade</taxon>
        <taxon>Xanthophyceae</taxon>
        <taxon>Tribonematales</taxon>
        <taxon>Tribonemataceae</taxon>
        <taxon>Tribonema</taxon>
    </lineage>
</organism>
<comment type="caution">
    <text evidence="2">The sequence shown here is derived from an EMBL/GenBank/DDBJ whole genome shotgun (WGS) entry which is preliminary data.</text>
</comment>
<sequence>MSSPVRRSKCDTRAPLWHSRYEIDGATRYQPLEDEDLSANDHHEAQDEAQDDPYVDDVDDEDIEEDEIDELVQPLTFRKRPRIGDSSTAGGYGRSHASSTWPSYIDSTSAVAAAAAALPPALNGGGSSSGGAALLTPHPPVAAAATMAAAPLLAHSGDGGGYGSAAAPAIHISSAAAVAMQCVDLDSSNSAAAPSHAHNAATPARHARKTPSAARAAPFAKANTTRHDLATWATDPSLCEEEVFRMLQVADPVLRNHERALELARMGGELLGKRFEQLLPGSDEPWRGTAPQSWEALTFTAQVNIWRSVYLSFFKTGDQHICELSDWQEVCSTAQSLISEHDPLRALSHLRTNFFNGGPATLHFSPALEQLLRSESPALPPRERVVVVVAHCRARGKLEFCAPGCDAATGVNWRAVQPLVGKYWVAYQANFGSTCLHQPRIGGACGACCASRRQYRRDLLECRDRVEQLVLASVGGIFGASRICMWQFAECEEGKGEGGGAAAAVARRAKLEEAQVIVTMHLCMCGTAAALYELARKLLRLRGREEPTEEPTEGGRCGPDLEPTEGEVVMAAILAVQRRVEEAAKLRGNTQGAQASVAVAAAAVEKVRGEATRARLLAVAQESKLNTRGFTTSSAYTERCLLVHVTRLGGGGGGSSNGGGGAHAHGHLLAVSAAHNAIMHACPSMIQHEVQAHTCIRHRVAVMTYVGVESQQQRHLVRAACGDLDIDPLDLAQRHHDAPDAPDVEELIALINQRVDGCDVRAALRGIHGGLASRMARCTNLSVEDLEQQLKGVCGVLDLLAEDGLGGSTEYICLHEEAARLDVLRQEVADERQSAVRGGEASMARHGCTCSEGEDCPVQLALAQSGVTLSQAEEMHAAHRGSCRGTGSCVAAREMGVESTKPGLDPKTGLVLAGAGTKENGDRKTSCKERVDTVYVVTGPDGRDRPAMVQEKKAGEARRLTEGGAALKVDIVYVVTGPDGRDSFATVQEKKAGVARRLTEGGAVLKGLAAANKCVSKGCDCTSAGSDCKCRALGHQHHKQAAANAGGLNCVKCPAEVKQWAKGIRVEVVDGAEQGPSLAKMGVTQLADLLVNIEGKHTNRPLSKGFALEVIHRKWAAGTQMYKYAQGDRHLGVPPRGIPIKLESFKAECAPQTWRPRQGFERYNASQVAHQQCCRS</sequence>
<proteinExistence type="predicted"/>
<feature type="compositionally biased region" description="Acidic residues" evidence="1">
    <location>
        <begin position="47"/>
        <end position="58"/>
    </location>
</feature>
<protein>
    <submittedName>
        <fullName evidence="2">Uncharacterized protein</fullName>
    </submittedName>
</protein>
<feature type="compositionally biased region" description="Low complexity" evidence="1">
    <location>
        <begin position="189"/>
        <end position="204"/>
    </location>
</feature>
<feature type="region of interest" description="Disordered" evidence="1">
    <location>
        <begin position="189"/>
        <end position="214"/>
    </location>
</feature>
<dbReference type="EMBL" id="JAFCMP010000516">
    <property type="protein sequence ID" value="KAG5178254.1"/>
    <property type="molecule type" value="Genomic_DNA"/>
</dbReference>
<dbReference type="AlphaFoldDB" id="A0A836CA59"/>
<keyword evidence="3" id="KW-1185">Reference proteome</keyword>
<name>A0A836CA59_9STRA</name>
<evidence type="ECO:0000256" key="1">
    <source>
        <dbReference type="SAM" id="MobiDB-lite"/>
    </source>
</evidence>
<gene>
    <name evidence="2" type="ORF">JKP88DRAFT_248146</name>
</gene>
<dbReference type="Proteomes" id="UP000664859">
    <property type="component" value="Unassembled WGS sequence"/>
</dbReference>